<proteinExistence type="predicted"/>
<dbReference type="EMBL" id="BKCJ011221861">
    <property type="protein sequence ID" value="GFD05966.1"/>
    <property type="molecule type" value="Genomic_DNA"/>
</dbReference>
<reference evidence="1" key="1">
    <citation type="journal article" date="2019" name="Sci. Rep.">
        <title>Draft genome of Tanacetum cinerariifolium, the natural source of mosquito coil.</title>
        <authorList>
            <person name="Yamashiro T."/>
            <person name="Shiraishi A."/>
            <person name="Satake H."/>
            <person name="Nakayama K."/>
        </authorList>
    </citation>
    <scope>NUCLEOTIDE SEQUENCE</scope>
</reference>
<accession>A0A699TAG9</accession>
<name>A0A699TAG9_TANCI</name>
<gene>
    <name evidence="1" type="ORF">Tci_877935</name>
</gene>
<evidence type="ECO:0000313" key="1">
    <source>
        <dbReference type="EMBL" id="GFD05966.1"/>
    </source>
</evidence>
<comment type="caution">
    <text evidence="1">The sequence shown here is derived from an EMBL/GenBank/DDBJ whole genome shotgun (WGS) entry which is preliminary data.</text>
</comment>
<feature type="non-terminal residue" evidence="1">
    <location>
        <position position="1"/>
    </location>
</feature>
<protein>
    <submittedName>
        <fullName evidence="1">Uncharacterized protein</fullName>
    </submittedName>
</protein>
<dbReference type="AlphaFoldDB" id="A0A699TAG9"/>
<sequence>VGRVLEAHLNGFVFHRHGIVAGAQRAEAFTAVGLGQGQQGQAGAARLLAHGVDAGFLADVEQHGHARVGHLVLQLALGVADESGVILTALVFGSAGVVEGRNLGVVEREIAYPPLRAPLLHHGGKELGVLVGPVVVRLALVPNSAFNAVALNGVQHAVIQRSSRAAH</sequence>
<organism evidence="1">
    <name type="scientific">Tanacetum cinerariifolium</name>
    <name type="common">Dalmatian daisy</name>
    <name type="synonym">Chrysanthemum cinerariifolium</name>
    <dbReference type="NCBI Taxonomy" id="118510"/>
    <lineage>
        <taxon>Eukaryota</taxon>
        <taxon>Viridiplantae</taxon>
        <taxon>Streptophyta</taxon>
        <taxon>Embryophyta</taxon>
        <taxon>Tracheophyta</taxon>
        <taxon>Spermatophyta</taxon>
        <taxon>Magnoliopsida</taxon>
        <taxon>eudicotyledons</taxon>
        <taxon>Gunneridae</taxon>
        <taxon>Pentapetalae</taxon>
        <taxon>asterids</taxon>
        <taxon>campanulids</taxon>
        <taxon>Asterales</taxon>
        <taxon>Asteraceae</taxon>
        <taxon>Asteroideae</taxon>
        <taxon>Anthemideae</taxon>
        <taxon>Anthemidinae</taxon>
        <taxon>Tanacetum</taxon>
    </lineage>
</organism>